<name>A0A376MEH2_ECOLX</name>
<dbReference type="Proteomes" id="UP000254043">
    <property type="component" value="Unassembled WGS sequence"/>
</dbReference>
<protein>
    <submittedName>
        <fullName evidence="1">Beta-galactosidase</fullName>
    </submittedName>
</protein>
<proteinExistence type="predicted"/>
<gene>
    <name evidence="1" type="primary">yjgN_3</name>
    <name evidence="1" type="ORF">NCTC7927_05302</name>
</gene>
<sequence length="267" mass="30609">MSTLFTINACKSFGCRNLGQPTSTDYSWPDYRLGYPALHCRACGSYPPLFDEQQFRDWLTVHLSTFATEKGHFCPVCYGTDTICYGHNPQGSQRIQCRNCKKVWTPKQYQKEITPPEIIETVAFLVPFQGVSSGQKLYVLISFDALRGNILHLSTNYTQHQAGESLHYRYRGNAEPELHESNIVQRVDMREAQFLCRSQFDEIQYGSAALKRNAKGVILRPVITAHGHFRVLNILFPTVKTGNDSNLLIVFYVQIMPDDFVMQLHRF</sequence>
<dbReference type="AlphaFoldDB" id="A0A376MEH2"/>
<organism evidence="1 2">
    <name type="scientific">Escherichia coli</name>
    <dbReference type="NCBI Taxonomy" id="562"/>
    <lineage>
        <taxon>Bacteria</taxon>
        <taxon>Pseudomonadati</taxon>
        <taxon>Pseudomonadota</taxon>
        <taxon>Gammaproteobacteria</taxon>
        <taxon>Enterobacterales</taxon>
        <taxon>Enterobacteriaceae</taxon>
        <taxon>Escherichia</taxon>
    </lineage>
</organism>
<dbReference type="EMBL" id="UGAK01000003">
    <property type="protein sequence ID" value="STF96311.1"/>
    <property type="molecule type" value="Genomic_DNA"/>
</dbReference>
<evidence type="ECO:0000313" key="2">
    <source>
        <dbReference type="Proteomes" id="UP000254043"/>
    </source>
</evidence>
<evidence type="ECO:0000313" key="1">
    <source>
        <dbReference type="EMBL" id="STF96311.1"/>
    </source>
</evidence>
<accession>A0A376MEH2</accession>
<reference evidence="1 2" key="1">
    <citation type="submission" date="2018-06" db="EMBL/GenBank/DDBJ databases">
        <authorList>
            <consortium name="Pathogen Informatics"/>
            <person name="Doyle S."/>
        </authorList>
    </citation>
    <scope>NUCLEOTIDE SEQUENCE [LARGE SCALE GENOMIC DNA]</scope>
    <source>
        <strain evidence="1 2">NCTC7927</strain>
    </source>
</reference>